<dbReference type="Proteomes" id="UP001250698">
    <property type="component" value="Unassembled WGS sequence"/>
</dbReference>
<dbReference type="EMBL" id="JAWDJT010000004">
    <property type="protein sequence ID" value="MDU0370368.1"/>
    <property type="molecule type" value="Genomic_DNA"/>
</dbReference>
<dbReference type="PANTHER" id="PTHR33908:SF11">
    <property type="entry name" value="MEMBRANE PROTEIN"/>
    <property type="match status" value="1"/>
</dbReference>
<keyword evidence="11" id="KW-1185">Reference proteome</keyword>
<accession>A0ABU3TG79</accession>
<evidence type="ECO:0000259" key="9">
    <source>
        <dbReference type="Pfam" id="PF13231"/>
    </source>
</evidence>
<evidence type="ECO:0000256" key="6">
    <source>
        <dbReference type="ARBA" id="ARBA00022989"/>
    </source>
</evidence>
<evidence type="ECO:0000256" key="1">
    <source>
        <dbReference type="ARBA" id="ARBA00004651"/>
    </source>
</evidence>
<organism evidence="10 11">
    <name type="scientific">Hymenobacter endophyticus</name>
    <dbReference type="NCBI Taxonomy" id="3076335"/>
    <lineage>
        <taxon>Bacteria</taxon>
        <taxon>Pseudomonadati</taxon>
        <taxon>Bacteroidota</taxon>
        <taxon>Cytophagia</taxon>
        <taxon>Cytophagales</taxon>
        <taxon>Hymenobacteraceae</taxon>
        <taxon>Hymenobacter</taxon>
    </lineage>
</organism>
<dbReference type="RefSeq" id="WP_315997852.1">
    <property type="nucleotide sequence ID" value="NZ_JAWDJT010000004.1"/>
</dbReference>
<evidence type="ECO:0000256" key="7">
    <source>
        <dbReference type="ARBA" id="ARBA00023136"/>
    </source>
</evidence>
<dbReference type="InterPro" id="IPR038731">
    <property type="entry name" value="RgtA/B/C-like"/>
</dbReference>
<keyword evidence="2" id="KW-1003">Cell membrane</keyword>
<evidence type="ECO:0000256" key="8">
    <source>
        <dbReference type="SAM" id="Phobius"/>
    </source>
</evidence>
<evidence type="ECO:0000256" key="3">
    <source>
        <dbReference type="ARBA" id="ARBA00022676"/>
    </source>
</evidence>
<sequence length="514" mass="57362">MPSSTNTHDRVGLEKFGFRASLRRTWPRVWPILLLGAVLRLLFLLVGAKVYYAGRQIDIHTTGDTFSYVLSFQNLLEYGRYTFDPREPDASVGRLPGYPFFYGIHYLLFGAERAVAAVAVTQVLLDTLGIWLLYVITARLAPPRSWAPTLGALLLAAYPFSIVWTTIVGTESLGLFLVLLWWAVLLLGRRRPRTWLLLGCLLAVIVYVREFLGVCLVVTVAYLFLSQERGQRRLPVALVLAGFLSLYIWWPIRNYVTLGRLIPLKPAAAGYANLREDTQAALAWVLTWTNDVTMGIDEILFAPKPAFPAHVISTAAEKQLLDSLIVLSRSCASSFHVRAQAKLSASATPPADPQAELLRHTNCNALVSKGFSRLRASYIARHPVRARLEVPLHNFQKILFKSQFKTGAGAALTTGQRVAALLFTWRSIVLLVGLVGAWRFRRVPGLWPALLFAALIFGYMAAIFRSMEMRYLLQADVVMLVPAALLLGNLLPRRREKTVQVVATRQELPLPANS</sequence>
<gene>
    <name evidence="10" type="ORF">ROI90_08185</name>
</gene>
<feature type="transmembrane region" description="Helical" evidence="8">
    <location>
        <begin position="234"/>
        <end position="252"/>
    </location>
</feature>
<protein>
    <submittedName>
        <fullName evidence="10">Glycosyltransferase family 39 protein</fullName>
        <ecNumber evidence="10">2.4.-.-</ecNumber>
    </submittedName>
</protein>
<keyword evidence="7 8" id="KW-0472">Membrane</keyword>
<evidence type="ECO:0000313" key="10">
    <source>
        <dbReference type="EMBL" id="MDU0370368.1"/>
    </source>
</evidence>
<feature type="transmembrane region" description="Helical" evidence="8">
    <location>
        <begin position="418"/>
        <end position="440"/>
    </location>
</feature>
<evidence type="ECO:0000256" key="2">
    <source>
        <dbReference type="ARBA" id="ARBA00022475"/>
    </source>
</evidence>
<evidence type="ECO:0000313" key="11">
    <source>
        <dbReference type="Proteomes" id="UP001250698"/>
    </source>
</evidence>
<keyword evidence="4 10" id="KW-0808">Transferase</keyword>
<keyword evidence="3 10" id="KW-0328">Glycosyltransferase</keyword>
<dbReference type="Pfam" id="PF13231">
    <property type="entry name" value="PMT_2"/>
    <property type="match status" value="1"/>
</dbReference>
<name>A0ABU3TG79_9BACT</name>
<feature type="transmembrane region" description="Helical" evidence="8">
    <location>
        <begin position="29"/>
        <end position="52"/>
    </location>
</feature>
<evidence type="ECO:0000256" key="5">
    <source>
        <dbReference type="ARBA" id="ARBA00022692"/>
    </source>
</evidence>
<evidence type="ECO:0000256" key="4">
    <source>
        <dbReference type="ARBA" id="ARBA00022679"/>
    </source>
</evidence>
<comment type="subcellular location">
    <subcellularLocation>
        <location evidence="1">Cell membrane</location>
        <topology evidence="1">Multi-pass membrane protein</topology>
    </subcellularLocation>
</comment>
<keyword evidence="6 8" id="KW-1133">Transmembrane helix</keyword>
<dbReference type="GO" id="GO:0016757">
    <property type="term" value="F:glycosyltransferase activity"/>
    <property type="evidence" value="ECO:0007669"/>
    <property type="project" value="UniProtKB-KW"/>
</dbReference>
<feature type="domain" description="Glycosyltransferase RgtA/B/C/D-like" evidence="9">
    <location>
        <begin position="96"/>
        <end position="248"/>
    </location>
</feature>
<comment type="caution">
    <text evidence="10">The sequence shown here is derived from an EMBL/GenBank/DDBJ whole genome shotgun (WGS) entry which is preliminary data.</text>
</comment>
<feature type="transmembrane region" description="Helical" evidence="8">
    <location>
        <begin position="446"/>
        <end position="464"/>
    </location>
</feature>
<dbReference type="PANTHER" id="PTHR33908">
    <property type="entry name" value="MANNOSYLTRANSFERASE YKCB-RELATED"/>
    <property type="match status" value="1"/>
</dbReference>
<dbReference type="InterPro" id="IPR050297">
    <property type="entry name" value="LipidA_mod_glycosyltrf_83"/>
</dbReference>
<proteinExistence type="predicted"/>
<feature type="transmembrane region" description="Helical" evidence="8">
    <location>
        <begin position="114"/>
        <end position="134"/>
    </location>
</feature>
<reference evidence="10 11" key="1">
    <citation type="submission" date="2023-10" db="EMBL/GenBank/DDBJ databases">
        <title>Hymenobacter endophyticus sp. nov., an isolate from the leaf tissues of wheat.</title>
        <authorList>
            <person name="Dai Y."/>
        </authorList>
    </citation>
    <scope>NUCLEOTIDE SEQUENCE [LARGE SCALE GENOMIC DNA]</scope>
    <source>
        <strain evidence="10 11">ZK17L-C2</strain>
    </source>
</reference>
<feature type="transmembrane region" description="Helical" evidence="8">
    <location>
        <begin position="195"/>
        <end position="222"/>
    </location>
</feature>
<keyword evidence="5 8" id="KW-0812">Transmembrane</keyword>
<dbReference type="EC" id="2.4.-.-" evidence="10"/>